<dbReference type="InterPro" id="IPR013538">
    <property type="entry name" value="ASHA1/2-like_C"/>
</dbReference>
<proteinExistence type="inferred from homology"/>
<comment type="similarity">
    <text evidence="1">Belongs to the AHA1 family.</text>
</comment>
<name>A0ABQ5NWP8_9ACTN</name>
<comment type="caution">
    <text evidence="3">The sequence shown here is derived from an EMBL/GenBank/DDBJ whole genome shotgun (WGS) entry which is preliminary data.</text>
</comment>
<evidence type="ECO:0000313" key="3">
    <source>
        <dbReference type="EMBL" id="GLF94798.1"/>
    </source>
</evidence>
<accession>A0ABQ5NWP8</accession>
<organism evidence="3 4">
    <name type="scientific">Streptomyces yaizuensis</name>
    <dbReference type="NCBI Taxonomy" id="2989713"/>
    <lineage>
        <taxon>Bacteria</taxon>
        <taxon>Bacillati</taxon>
        <taxon>Actinomycetota</taxon>
        <taxon>Actinomycetes</taxon>
        <taxon>Kitasatosporales</taxon>
        <taxon>Streptomycetaceae</taxon>
        <taxon>Streptomyces</taxon>
    </lineage>
</organism>
<dbReference type="Gene3D" id="3.30.530.20">
    <property type="match status" value="2"/>
</dbReference>
<protein>
    <submittedName>
        <fullName evidence="3">SRPBCC domain-containing protein</fullName>
    </submittedName>
</protein>
<dbReference type="Pfam" id="PF08327">
    <property type="entry name" value="AHSA1"/>
    <property type="match status" value="1"/>
</dbReference>
<reference evidence="3 4" key="1">
    <citation type="submission" date="2022-10" db="EMBL/GenBank/DDBJ databases">
        <title>Draft genome sequence of Streptomyces sp. YSPA8.</title>
        <authorList>
            <person name="Moriuchi R."/>
            <person name="Dohra H."/>
            <person name="Yamamura H."/>
            <person name="Kodani S."/>
        </authorList>
    </citation>
    <scope>NUCLEOTIDE SEQUENCE [LARGE SCALE GENOMIC DNA]</scope>
    <source>
        <strain evidence="3 4">YSPA8</strain>
    </source>
</reference>
<dbReference type="RefSeq" id="WP_323446853.1">
    <property type="nucleotide sequence ID" value="NZ_BSBI01000003.1"/>
</dbReference>
<dbReference type="SUPFAM" id="SSF55961">
    <property type="entry name" value="Bet v1-like"/>
    <property type="match status" value="2"/>
</dbReference>
<evidence type="ECO:0000259" key="2">
    <source>
        <dbReference type="Pfam" id="PF08327"/>
    </source>
</evidence>
<evidence type="ECO:0000256" key="1">
    <source>
        <dbReference type="ARBA" id="ARBA00006817"/>
    </source>
</evidence>
<dbReference type="InterPro" id="IPR023393">
    <property type="entry name" value="START-like_dom_sf"/>
</dbReference>
<evidence type="ECO:0000313" key="4">
    <source>
        <dbReference type="Proteomes" id="UP001291653"/>
    </source>
</evidence>
<gene>
    <name evidence="3" type="ORF">SYYSPA8_10895</name>
</gene>
<dbReference type="CDD" id="cd08899">
    <property type="entry name" value="SRPBCC_CalC_Aha1-like_6"/>
    <property type="match status" value="1"/>
</dbReference>
<dbReference type="Proteomes" id="UP001291653">
    <property type="component" value="Unassembled WGS sequence"/>
</dbReference>
<sequence length="287" mass="30110">MDAHPAPPPDALTPAGAGRTALRMERVIAAPPVRVWAALTEPELIAGWFPARVTPAPTPGAALVFHFSAAEGPDTTGTVTELAEPRLLAFTWGEDELRFASAPAGDDTLLTLTHTFGDHYGAASFAAGWDRCLAALDALLTGRESVVMDPSGELHERYVRLLGLDGGTVTTGDGGPSIRYERQLVRPAETVWAALSGSATPLLGGPPPPGFTAPGERPGPITALRPPRLLAYERPPAGAVRWRLGTGTGHGARLVLTADLAPEESAPDVLAAWRNRIEALAAELPDR</sequence>
<dbReference type="EMBL" id="BSBI01000003">
    <property type="protein sequence ID" value="GLF94798.1"/>
    <property type="molecule type" value="Genomic_DNA"/>
</dbReference>
<feature type="domain" description="Activator of Hsp90 ATPase homologue 1/2-like C-terminal" evidence="2">
    <location>
        <begin position="30"/>
        <end position="140"/>
    </location>
</feature>
<keyword evidence="4" id="KW-1185">Reference proteome</keyword>